<sequence length="144" mass="16487">MENQVIKRQQCRLYHGNTHVLRLPRSATDSPLLKSRLQQTAGMNSITQLNGWRYQPLTVQIRLDGLLGLSNILTSITHLMSSKSAWAVICMEGSALHWIQWIRKKDPSLSWEVLVAELIRRYCGRKASNPYERLTMLRQTGSVA</sequence>
<evidence type="ECO:0000313" key="2">
    <source>
        <dbReference type="Proteomes" id="UP000030645"/>
    </source>
</evidence>
<dbReference type="AlphaFoldDB" id="W9QYY8"/>
<protein>
    <submittedName>
        <fullName evidence="1">Uncharacterized protein</fullName>
    </submittedName>
</protein>
<reference evidence="2" key="1">
    <citation type="submission" date="2013-01" db="EMBL/GenBank/DDBJ databases">
        <title>Draft Genome Sequence of a Mulberry Tree, Morus notabilis C.K. Schneid.</title>
        <authorList>
            <person name="He N."/>
            <person name="Zhao S."/>
        </authorList>
    </citation>
    <scope>NUCLEOTIDE SEQUENCE</scope>
</reference>
<keyword evidence="2" id="KW-1185">Reference proteome</keyword>
<accession>W9QYY8</accession>
<name>W9QYY8_9ROSA</name>
<organism evidence="1 2">
    <name type="scientific">Morus notabilis</name>
    <dbReference type="NCBI Taxonomy" id="981085"/>
    <lineage>
        <taxon>Eukaryota</taxon>
        <taxon>Viridiplantae</taxon>
        <taxon>Streptophyta</taxon>
        <taxon>Embryophyta</taxon>
        <taxon>Tracheophyta</taxon>
        <taxon>Spermatophyta</taxon>
        <taxon>Magnoliopsida</taxon>
        <taxon>eudicotyledons</taxon>
        <taxon>Gunneridae</taxon>
        <taxon>Pentapetalae</taxon>
        <taxon>rosids</taxon>
        <taxon>fabids</taxon>
        <taxon>Rosales</taxon>
        <taxon>Moraceae</taxon>
        <taxon>Moreae</taxon>
        <taxon>Morus</taxon>
    </lineage>
</organism>
<dbReference type="Proteomes" id="UP000030645">
    <property type="component" value="Unassembled WGS sequence"/>
</dbReference>
<gene>
    <name evidence="1" type="ORF">L484_022113</name>
</gene>
<dbReference type="EMBL" id="KE343439">
    <property type="protein sequence ID" value="EXB29442.1"/>
    <property type="molecule type" value="Genomic_DNA"/>
</dbReference>
<proteinExistence type="predicted"/>
<evidence type="ECO:0000313" key="1">
    <source>
        <dbReference type="EMBL" id="EXB29442.1"/>
    </source>
</evidence>